<comment type="subcellular location">
    <subcellularLocation>
        <location evidence="1">Cell membrane</location>
        <topology evidence="1">Multi-pass membrane protein</topology>
    </subcellularLocation>
</comment>
<comment type="caution">
    <text evidence="7">The sequence shown here is derived from an EMBL/GenBank/DDBJ whole genome shotgun (WGS) entry which is preliminary data.</text>
</comment>
<dbReference type="Pfam" id="PF01810">
    <property type="entry name" value="LysE"/>
    <property type="match status" value="1"/>
</dbReference>
<proteinExistence type="predicted"/>
<dbReference type="PANTHER" id="PTHR30086">
    <property type="entry name" value="ARGININE EXPORTER PROTEIN ARGO"/>
    <property type="match status" value="1"/>
</dbReference>
<keyword evidence="8" id="KW-1185">Reference proteome</keyword>
<feature type="transmembrane region" description="Helical" evidence="6">
    <location>
        <begin position="184"/>
        <end position="201"/>
    </location>
</feature>
<keyword evidence="3 6" id="KW-0812">Transmembrane</keyword>
<dbReference type="EMBL" id="JALIDZ010000005">
    <property type="protein sequence ID" value="MCT8972790.1"/>
    <property type="molecule type" value="Genomic_DNA"/>
</dbReference>
<sequence>MEILLKGIGVGFAVAAPVGPIGLLCIRRTLTDGRAAGLASGLGAATADAVYGLLVAAGFAATGVLLSYATPLQLGGGLLIALLGAMSIRGFLNGPAEDSAREIASRASVIPAYSTTFALTLSNPMTILAFVGLIAGLGASAADSPSAPYWLVAGVFIGSALWWLFLVHLALAARTRITPRVTRWFDLVSGLVLVVWGLWIARGAL</sequence>
<keyword evidence="5 6" id="KW-0472">Membrane</keyword>
<feature type="transmembrane region" description="Helical" evidence="6">
    <location>
        <begin position="72"/>
        <end position="92"/>
    </location>
</feature>
<evidence type="ECO:0000256" key="1">
    <source>
        <dbReference type="ARBA" id="ARBA00004651"/>
    </source>
</evidence>
<gene>
    <name evidence="7" type="ORF">MUB46_13065</name>
</gene>
<dbReference type="PANTHER" id="PTHR30086:SF20">
    <property type="entry name" value="ARGININE EXPORTER PROTEIN ARGO-RELATED"/>
    <property type="match status" value="1"/>
</dbReference>
<reference evidence="7 8" key="1">
    <citation type="submission" date="2022-04" db="EMBL/GenBank/DDBJ databases">
        <authorList>
            <person name="Ye Y.-Q."/>
            <person name="Du Z.-J."/>
        </authorList>
    </citation>
    <scope>NUCLEOTIDE SEQUENCE [LARGE SCALE GENOMIC DNA]</scope>
    <source>
        <strain evidence="7 8">A6E488</strain>
    </source>
</reference>
<dbReference type="RefSeq" id="WP_261616364.1">
    <property type="nucleotide sequence ID" value="NZ_JALIDZ010000005.1"/>
</dbReference>
<evidence type="ECO:0000313" key="8">
    <source>
        <dbReference type="Proteomes" id="UP001320898"/>
    </source>
</evidence>
<feature type="transmembrane region" description="Helical" evidence="6">
    <location>
        <begin position="149"/>
        <end position="172"/>
    </location>
</feature>
<dbReference type="GO" id="GO:0005886">
    <property type="term" value="C:plasma membrane"/>
    <property type="evidence" value="ECO:0007669"/>
    <property type="project" value="UniProtKB-SubCell"/>
</dbReference>
<evidence type="ECO:0000256" key="2">
    <source>
        <dbReference type="ARBA" id="ARBA00022475"/>
    </source>
</evidence>
<dbReference type="GO" id="GO:0015171">
    <property type="term" value="F:amino acid transmembrane transporter activity"/>
    <property type="evidence" value="ECO:0007669"/>
    <property type="project" value="TreeGrafter"/>
</dbReference>
<feature type="transmembrane region" description="Helical" evidence="6">
    <location>
        <begin position="6"/>
        <end position="26"/>
    </location>
</feature>
<dbReference type="AlphaFoldDB" id="A0AAW5R0E6"/>
<evidence type="ECO:0000256" key="6">
    <source>
        <dbReference type="SAM" id="Phobius"/>
    </source>
</evidence>
<evidence type="ECO:0000256" key="4">
    <source>
        <dbReference type="ARBA" id="ARBA00022989"/>
    </source>
</evidence>
<protein>
    <submittedName>
        <fullName evidence="7">LysE family translocator</fullName>
    </submittedName>
</protein>
<dbReference type="InterPro" id="IPR001123">
    <property type="entry name" value="LeuE-type"/>
</dbReference>
<keyword evidence="4 6" id="KW-1133">Transmembrane helix</keyword>
<organism evidence="7 8">
    <name type="scientific">Microbaculum marinisediminis</name>
    <dbReference type="NCBI Taxonomy" id="2931392"/>
    <lineage>
        <taxon>Bacteria</taxon>
        <taxon>Pseudomonadati</taxon>
        <taxon>Pseudomonadota</taxon>
        <taxon>Alphaproteobacteria</taxon>
        <taxon>Hyphomicrobiales</taxon>
        <taxon>Tepidamorphaceae</taxon>
        <taxon>Microbaculum</taxon>
    </lineage>
</organism>
<feature type="transmembrane region" description="Helical" evidence="6">
    <location>
        <begin position="113"/>
        <end position="137"/>
    </location>
</feature>
<evidence type="ECO:0000256" key="5">
    <source>
        <dbReference type="ARBA" id="ARBA00023136"/>
    </source>
</evidence>
<dbReference type="Proteomes" id="UP001320898">
    <property type="component" value="Unassembled WGS sequence"/>
</dbReference>
<name>A0AAW5R0E6_9HYPH</name>
<evidence type="ECO:0000256" key="3">
    <source>
        <dbReference type="ARBA" id="ARBA00022692"/>
    </source>
</evidence>
<evidence type="ECO:0000313" key="7">
    <source>
        <dbReference type="EMBL" id="MCT8972790.1"/>
    </source>
</evidence>
<accession>A0AAW5R0E6</accession>
<feature type="transmembrane region" description="Helical" evidence="6">
    <location>
        <begin position="38"/>
        <end position="66"/>
    </location>
</feature>
<keyword evidence="2" id="KW-1003">Cell membrane</keyword>